<organism evidence="2 3">
    <name type="scientific">Prunus dulcis</name>
    <name type="common">Almond</name>
    <name type="synonym">Amygdalus dulcis</name>
    <dbReference type="NCBI Taxonomy" id="3755"/>
    <lineage>
        <taxon>Eukaryota</taxon>
        <taxon>Viridiplantae</taxon>
        <taxon>Streptophyta</taxon>
        <taxon>Embryophyta</taxon>
        <taxon>Tracheophyta</taxon>
        <taxon>Spermatophyta</taxon>
        <taxon>Magnoliopsida</taxon>
        <taxon>eudicotyledons</taxon>
        <taxon>Gunneridae</taxon>
        <taxon>Pentapetalae</taxon>
        <taxon>rosids</taxon>
        <taxon>fabids</taxon>
        <taxon>Rosales</taxon>
        <taxon>Rosaceae</taxon>
        <taxon>Amygdaloideae</taxon>
        <taxon>Amygdaleae</taxon>
        <taxon>Prunus</taxon>
    </lineage>
</organism>
<dbReference type="EMBL" id="JAJFAZ020000008">
    <property type="protein sequence ID" value="KAI5313220.1"/>
    <property type="molecule type" value="Genomic_DNA"/>
</dbReference>
<proteinExistence type="predicted"/>
<feature type="signal peptide" evidence="1">
    <location>
        <begin position="1"/>
        <end position="21"/>
    </location>
</feature>
<protein>
    <submittedName>
        <fullName evidence="2">Uncharacterized protein</fullName>
    </submittedName>
</protein>
<comment type="caution">
    <text evidence="2">The sequence shown here is derived from an EMBL/GenBank/DDBJ whole genome shotgun (WGS) entry which is preliminary data.</text>
</comment>
<evidence type="ECO:0000313" key="2">
    <source>
        <dbReference type="EMBL" id="KAI5313220.1"/>
    </source>
</evidence>
<keyword evidence="3" id="KW-1185">Reference proteome</keyword>
<evidence type="ECO:0000313" key="3">
    <source>
        <dbReference type="Proteomes" id="UP001054821"/>
    </source>
</evidence>
<feature type="chain" id="PRO_5042179911" evidence="1">
    <location>
        <begin position="22"/>
        <end position="80"/>
    </location>
</feature>
<reference evidence="2 3" key="1">
    <citation type="journal article" date="2022" name="G3 (Bethesda)">
        <title>Whole-genome sequence and methylome profiling of the almond [Prunus dulcis (Mill.) D.A. Webb] cultivar 'Nonpareil'.</title>
        <authorList>
            <person name="D'Amico-Willman K.M."/>
            <person name="Ouma W.Z."/>
            <person name="Meulia T."/>
            <person name="Sideli G.M."/>
            <person name="Gradziel T.M."/>
            <person name="Fresnedo-Ramirez J."/>
        </authorList>
    </citation>
    <scope>NUCLEOTIDE SEQUENCE [LARGE SCALE GENOMIC DNA]</scope>
    <source>
        <strain evidence="2">Clone GOH B32 T37-40</strain>
    </source>
</reference>
<dbReference type="Proteomes" id="UP001054821">
    <property type="component" value="Chromosome 8"/>
</dbReference>
<sequence>MTLACLLYYHLICALARYILGRRSQSYELIPYDLELENTLRYLRRDKNKQTTLPIKMGDELELNNLTLTLNYFTVPKALD</sequence>
<dbReference type="AlphaFoldDB" id="A0AAD4UUS7"/>
<name>A0AAD4UUS7_PRUDU</name>
<gene>
    <name evidence="2" type="ORF">L3X38_042394</name>
</gene>
<accession>A0AAD4UUS7</accession>
<keyword evidence="1" id="KW-0732">Signal</keyword>
<evidence type="ECO:0000256" key="1">
    <source>
        <dbReference type="SAM" id="SignalP"/>
    </source>
</evidence>